<dbReference type="EMBL" id="AP025739">
    <property type="protein sequence ID" value="BDI28428.1"/>
    <property type="molecule type" value="Genomic_DNA"/>
</dbReference>
<dbReference type="InterPro" id="IPR003018">
    <property type="entry name" value="GAF"/>
</dbReference>
<dbReference type="InterPro" id="IPR000160">
    <property type="entry name" value="GGDEF_dom"/>
</dbReference>
<feature type="transmembrane region" description="Helical" evidence="1">
    <location>
        <begin position="154"/>
        <end position="173"/>
    </location>
</feature>
<dbReference type="InterPro" id="IPR029016">
    <property type="entry name" value="GAF-like_dom_sf"/>
</dbReference>
<sequence>MMQIVSRFQKHSPSSGDHVTVRQVIMDADGRGPETSDEPPVSRRQRPGANRPMWILCGVVFLGLVLSALQYDHIVSDESRRVVFVLFAAMSILSIALPASGPRGQRVVMLPGIGLGAMLLLPPITAVIPLLLANAIYAATREISSARRGALDRGAWLGLATLVSGFFFHALEGDLAKAHPGLAAPPYPTAPPYVPHVVFACLLYGAIYVLGRQINLPFAQPAQQATRSRTATDWRLEALALTACAPVALLMALTYPTGHDAGVALCACLMILLALIAHYGFEVAMLREQVDAMEKLSAVTLSQTNPHRLVERFLQLSARLIACDRATLWLTDETQPRLERVTRQSASPGSVPNACRLSQSVSTIRFGEGLIGKAADRQSPLIVREGARGGGRDESAFCLLLVPLVVGGETIGVAQFERDAPQSYTLHDIARVRSLATQTATTLANIRMHQDVYNQSVTDELTGLYNRRHITSVLLSEHRRAERYGHSISMILLDVDGFKIYNDTYGHPQGDVLLKRLSALLRENVRSVDIVGRWGGEEFIIVMPETTKEEAWRTAERLRIAVASAVFPGHADDEDAQVYKTISLGVATFPNDTRDMQTLIAMADQALYRAKHGGRNQIVVAGSQSSSQHSEHAAA</sequence>
<accession>A0A9N7L016</accession>
<gene>
    <name evidence="3" type="ORF">CCAX7_004790</name>
</gene>
<keyword evidence="4" id="KW-1185">Reference proteome</keyword>
<name>A0A9N7L016_9BACT</name>
<dbReference type="Pfam" id="PF00990">
    <property type="entry name" value="GGDEF"/>
    <property type="match status" value="1"/>
</dbReference>
<dbReference type="GO" id="GO:0005886">
    <property type="term" value="C:plasma membrane"/>
    <property type="evidence" value="ECO:0007669"/>
    <property type="project" value="TreeGrafter"/>
</dbReference>
<dbReference type="InterPro" id="IPR043128">
    <property type="entry name" value="Rev_trsase/Diguanyl_cyclase"/>
</dbReference>
<evidence type="ECO:0000259" key="2">
    <source>
        <dbReference type="PROSITE" id="PS50887"/>
    </source>
</evidence>
<dbReference type="GO" id="GO:0052621">
    <property type="term" value="F:diguanylate cyclase activity"/>
    <property type="evidence" value="ECO:0007669"/>
    <property type="project" value="TreeGrafter"/>
</dbReference>
<dbReference type="Pfam" id="PF01590">
    <property type="entry name" value="GAF"/>
    <property type="match status" value="1"/>
</dbReference>
<feature type="transmembrane region" description="Helical" evidence="1">
    <location>
        <begin position="236"/>
        <end position="255"/>
    </location>
</feature>
<dbReference type="CDD" id="cd01949">
    <property type="entry name" value="GGDEF"/>
    <property type="match status" value="1"/>
</dbReference>
<protein>
    <recommendedName>
        <fullName evidence="2">GGDEF domain-containing protein</fullName>
    </recommendedName>
</protein>
<feature type="transmembrane region" description="Helical" evidence="1">
    <location>
        <begin position="193"/>
        <end position="211"/>
    </location>
</feature>
<evidence type="ECO:0000313" key="4">
    <source>
        <dbReference type="Proteomes" id="UP000287394"/>
    </source>
</evidence>
<feature type="transmembrane region" description="Helical" evidence="1">
    <location>
        <begin position="53"/>
        <end position="71"/>
    </location>
</feature>
<dbReference type="SMART" id="SM00267">
    <property type="entry name" value="GGDEF"/>
    <property type="match status" value="1"/>
</dbReference>
<keyword evidence="1" id="KW-1133">Transmembrane helix</keyword>
<dbReference type="PANTHER" id="PTHR45138">
    <property type="entry name" value="REGULATORY COMPONENTS OF SENSORY TRANSDUCTION SYSTEM"/>
    <property type="match status" value="1"/>
</dbReference>
<keyword evidence="1" id="KW-0812">Transmembrane</keyword>
<reference evidence="3 4" key="1">
    <citation type="journal article" date="2019" name="Int. J. Syst. Evol. Microbiol.">
        <title>Capsulimonas corticalis gen. nov., sp. nov., an aerobic capsulated bacterium, of a novel bacterial order, Capsulimonadales ord. nov., of the class Armatimonadia of the phylum Armatimonadetes.</title>
        <authorList>
            <person name="Li J."/>
            <person name="Kudo C."/>
            <person name="Tonouchi A."/>
        </authorList>
    </citation>
    <scope>NUCLEOTIDE SEQUENCE [LARGE SCALE GENOMIC DNA]</scope>
    <source>
        <strain evidence="3 4">AX-7</strain>
    </source>
</reference>
<evidence type="ECO:0000256" key="1">
    <source>
        <dbReference type="SAM" id="Phobius"/>
    </source>
</evidence>
<dbReference type="SUPFAM" id="SSF55073">
    <property type="entry name" value="Nucleotide cyclase"/>
    <property type="match status" value="1"/>
</dbReference>
<feature type="domain" description="GGDEF" evidence="2">
    <location>
        <begin position="486"/>
        <end position="623"/>
    </location>
</feature>
<dbReference type="InterPro" id="IPR029787">
    <property type="entry name" value="Nucleotide_cyclase"/>
</dbReference>
<dbReference type="PANTHER" id="PTHR45138:SF9">
    <property type="entry name" value="DIGUANYLATE CYCLASE DGCM-RELATED"/>
    <property type="match status" value="1"/>
</dbReference>
<evidence type="ECO:0000313" key="3">
    <source>
        <dbReference type="EMBL" id="BDI28428.1"/>
    </source>
</evidence>
<dbReference type="Proteomes" id="UP000287394">
    <property type="component" value="Chromosome"/>
</dbReference>
<keyword evidence="1" id="KW-0472">Membrane</keyword>
<dbReference type="Gene3D" id="3.30.450.40">
    <property type="match status" value="1"/>
</dbReference>
<feature type="transmembrane region" description="Helical" evidence="1">
    <location>
        <begin position="261"/>
        <end position="281"/>
    </location>
</feature>
<feature type="transmembrane region" description="Helical" evidence="1">
    <location>
        <begin position="113"/>
        <end position="133"/>
    </location>
</feature>
<dbReference type="NCBIfam" id="TIGR00254">
    <property type="entry name" value="GGDEF"/>
    <property type="match status" value="1"/>
</dbReference>
<dbReference type="KEGG" id="ccot:CCAX7_004790"/>
<dbReference type="SUPFAM" id="SSF55781">
    <property type="entry name" value="GAF domain-like"/>
    <property type="match status" value="1"/>
</dbReference>
<feature type="transmembrane region" description="Helical" evidence="1">
    <location>
        <begin position="83"/>
        <end position="101"/>
    </location>
</feature>
<proteinExistence type="predicted"/>
<dbReference type="PROSITE" id="PS50887">
    <property type="entry name" value="GGDEF"/>
    <property type="match status" value="1"/>
</dbReference>
<dbReference type="AlphaFoldDB" id="A0A9N7L016"/>
<dbReference type="SMART" id="SM00065">
    <property type="entry name" value="GAF"/>
    <property type="match status" value="1"/>
</dbReference>
<dbReference type="InterPro" id="IPR050469">
    <property type="entry name" value="Diguanylate_Cyclase"/>
</dbReference>
<dbReference type="FunFam" id="3.30.70.270:FF:000001">
    <property type="entry name" value="Diguanylate cyclase domain protein"/>
    <property type="match status" value="1"/>
</dbReference>
<dbReference type="Gene3D" id="3.30.70.270">
    <property type="match status" value="1"/>
</dbReference>
<dbReference type="GO" id="GO:1902201">
    <property type="term" value="P:negative regulation of bacterial-type flagellum-dependent cell motility"/>
    <property type="evidence" value="ECO:0007669"/>
    <property type="project" value="TreeGrafter"/>
</dbReference>
<organism evidence="3 4">
    <name type="scientific">Capsulimonas corticalis</name>
    <dbReference type="NCBI Taxonomy" id="2219043"/>
    <lineage>
        <taxon>Bacteria</taxon>
        <taxon>Bacillati</taxon>
        <taxon>Armatimonadota</taxon>
        <taxon>Armatimonadia</taxon>
        <taxon>Capsulimonadales</taxon>
        <taxon>Capsulimonadaceae</taxon>
        <taxon>Capsulimonas</taxon>
    </lineage>
</organism>
<dbReference type="GO" id="GO:0043709">
    <property type="term" value="P:cell adhesion involved in single-species biofilm formation"/>
    <property type="evidence" value="ECO:0007669"/>
    <property type="project" value="TreeGrafter"/>
</dbReference>